<dbReference type="Ensembl" id="ENSSFOT00015030407.2">
    <property type="protein sequence ID" value="ENSSFOP00015030063.2"/>
    <property type="gene ID" value="ENSSFOG00015019299.2"/>
</dbReference>
<dbReference type="Proteomes" id="UP000694397">
    <property type="component" value="Chromosome 1"/>
</dbReference>
<keyword evidence="5" id="KW-1185">Reference proteome</keyword>
<dbReference type="InterPro" id="IPR016186">
    <property type="entry name" value="C-type_lectin-like/link_sf"/>
</dbReference>
<name>A0A8C9SEV3_SCLFO</name>
<evidence type="ECO:0000313" key="5">
    <source>
        <dbReference type="Proteomes" id="UP000694397"/>
    </source>
</evidence>
<dbReference type="InterPro" id="IPR016187">
    <property type="entry name" value="CTDL_fold"/>
</dbReference>
<protein>
    <recommendedName>
        <fullName evidence="3">C-type lectin domain-containing protein</fullName>
    </recommendedName>
</protein>
<reference evidence="4 5" key="1">
    <citation type="submission" date="2019-04" db="EMBL/GenBank/DDBJ databases">
        <authorList>
            <consortium name="Wellcome Sanger Institute Data Sharing"/>
        </authorList>
    </citation>
    <scope>NUCLEOTIDE SEQUENCE [LARGE SCALE GENOMIC DNA]</scope>
</reference>
<dbReference type="GeneTree" id="ENSGT01050000247415"/>
<evidence type="ECO:0000256" key="2">
    <source>
        <dbReference type="SAM" id="MobiDB-lite"/>
    </source>
</evidence>
<dbReference type="AlphaFoldDB" id="A0A8C9SEV3"/>
<sequence>MSVQVCPRGWNSFNSRCYYISAEKKSWADSQLFCRERGTNLVIIDSSEKQVETEKSRAQTPNPPESNTHSNVICNLTSVQFFIFISVAHRTWCSGQPDNHRQRENCVETRLLEPEPHKRWNDLSCDSVLRWICEKKSQ</sequence>
<evidence type="ECO:0000313" key="4">
    <source>
        <dbReference type="Ensembl" id="ENSSFOP00015030063.2"/>
    </source>
</evidence>
<dbReference type="InterPro" id="IPR050111">
    <property type="entry name" value="C-type_lectin/snaclec_domain"/>
</dbReference>
<feature type="region of interest" description="Disordered" evidence="2">
    <location>
        <begin position="45"/>
        <end position="68"/>
    </location>
</feature>
<reference evidence="4" key="2">
    <citation type="submission" date="2025-08" db="UniProtKB">
        <authorList>
            <consortium name="Ensembl"/>
        </authorList>
    </citation>
    <scope>IDENTIFICATION</scope>
</reference>
<dbReference type="PROSITE" id="PS00615">
    <property type="entry name" value="C_TYPE_LECTIN_1"/>
    <property type="match status" value="1"/>
</dbReference>
<dbReference type="Gene3D" id="3.10.100.10">
    <property type="entry name" value="Mannose-Binding Protein A, subunit A"/>
    <property type="match status" value="1"/>
</dbReference>
<dbReference type="PROSITE" id="PS50041">
    <property type="entry name" value="C_TYPE_LECTIN_2"/>
    <property type="match status" value="1"/>
</dbReference>
<feature type="compositionally biased region" description="Basic and acidic residues" evidence="2">
    <location>
        <begin position="46"/>
        <end position="57"/>
    </location>
</feature>
<feature type="domain" description="C-type lectin" evidence="3">
    <location>
        <begin position="13"/>
        <end position="134"/>
    </location>
</feature>
<proteinExistence type="predicted"/>
<dbReference type="OrthoDB" id="6133475at2759"/>
<organism evidence="4 5">
    <name type="scientific">Scleropages formosus</name>
    <name type="common">Asian bonytongue</name>
    <name type="synonym">Osteoglossum formosum</name>
    <dbReference type="NCBI Taxonomy" id="113540"/>
    <lineage>
        <taxon>Eukaryota</taxon>
        <taxon>Metazoa</taxon>
        <taxon>Chordata</taxon>
        <taxon>Craniata</taxon>
        <taxon>Vertebrata</taxon>
        <taxon>Euteleostomi</taxon>
        <taxon>Actinopterygii</taxon>
        <taxon>Neopterygii</taxon>
        <taxon>Teleostei</taxon>
        <taxon>Osteoglossocephala</taxon>
        <taxon>Osteoglossomorpha</taxon>
        <taxon>Osteoglossiformes</taxon>
        <taxon>Osteoglossidae</taxon>
        <taxon>Scleropages</taxon>
    </lineage>
</organism>
<dbReference type="Pfam" id="PF00059">
    <property type="entry name" value="Lectin_C"/>
    <property type="match status" value="1"/>
</dbReference>
<dbReference type="InterPro" id="IPR018378">
    <property type="entry name" value="C-type_lectin_CS"/>
</dbReference>
<dbReference type="SUPFAM" id="SSF56436">
    <property type="entry name" value="C-type lectin-like"/>
    <property type="match status" value="1"/>
</dbReference>
<dbReference type="PANTHER" id="PTHR22803">
    <property type="entry name" value="MANNOSE, PHOSPHOLIPASE, LECTIN RECEPTOR RELATED"/>
    <property type="match status" value="1"/>
</dbReference>
<evidence type="ECO:0000256" key="1">
    <source>
        <dbReference type="ARBA" id="ARBA00023157"/>
    </source>
</evidence>
<reference evidence="4" key="3">
    <citation type="submission" date="2025-09" db="UniProtKB">
        <authorList>
            <consortium name="Ensembl"/>
        </authorList>
    </citation>
    <scope>IDENTIFICATION</scope>
</reference>
<dbReference type="InterPro" id="IPR001304">
    <property type="entry name" value="C-type_lectin-like"/>
</dbReference>
<evidence type="ECO:0000259" key="3">
    <source>
        <dbReference type="PROSITE" id="PS50041"/>
    </source>
</evidence>
<keyword evidence="1" id="KW-1015">Disulfide bond</keyword>
<dbReference type="SMART" id="SM00034">
    <property type="entry name" value="CLECT"/>
    <property type="match status" value="1"/>
</dbReference>
<accession>A0A8C9SEV3</accession>